<dbReference type="RefSeq" id="WP_354433180.1">
    <property type="nucleotide sequence ID" value="NZ_JBEPLY010000002.1"/>
</dbReference>
<dbReference type="Gene3D" id="3.40.630.30">
    <property type="match status" value="1"/>
</dbReference>
<dbReference type="CDD" id="cd04301">
    <property type="entry name" value="NAT_SF"/>
    <property type="match status" value="1"/>
</dbReference>
<reference evidence="3 4" key="1">
    <citation type="submission" date="2024-06" db="EMBL/GenBank/DDBJ databases">
        <title>Genomic Encyclopedia of Type Strains, Phase IV (KMG-IV): sequencing the most valuable type-strain genomes for metagenomic binning, comparative biology and taxonomic classification.</title>
        <authorList>
            <person name="Goeker M."/>
        </authorList>
    </citation>
    <scope>NUCLEOTIDE SEQUENCE [LARGE SCALE GENOMIC DNA]</scope>
    <source>
        <strain evidence="3 4">DSM 28102</strain>
    </source>
</reference>
<feature type="domain" description="N-acetyltransferase" evidence="2">
    <location>
        <begin position="175"/>
        <end position="314"/>
    </location>
</feature>
<dbReference type="Gene3D" id="3.40.630.90">
    <property type="match status" value="1"/>
</dbReference>
<dbReference type="SUPFAM" id="SSF55729">
    <property type="entry name" value="Acyl-CoA N-acyltransferases (Nat)"/>
    <property type="match status" value="1"/>
</dbReference>
<dbReference type="InterPro" id="IPR000182">
    <property type="entry name" value="GNAT_dom"/>
</dbReference>
<dbReference type="PANTHER" id="PTHR47237:SF1">
    <property type="entry name" value="SLL0310 PROTEIN"/>
    <property type="match status" value="1"/>
</dbReference>
<dbReference type="Proteomes" id="UP001549164">
    <property type="component" value="Unassembled WGS sequence"/>
</dbReference>
<dbReference type="EMBL" id="JBEPLY010000002">
    <property type="protein sequence ID" value="MET3598855.1"/>
    <property type="molecule type" value="Genomic_DNA"/>
</dbReference>
<dbReference type="InterPro" id="IPR041496">
    <property type="entry name" value="YitH/HolE_GNAT"/>
</dbReference>
<accession>A0ABV2I7H1</accession>
<protein>
    <submittedName>
        <fullName evidence="3">GNAT superfamily N-acetyltransferase</fullName>
    </submittedName>
</protein>
<comment type="caution">
    <text evidence="3">The sequence shown here is derived from an EMBL/GenBank/DDBJ whole genome shotgun (WGS) entry which is preliminary data.</text>
</comment>
<keyword evidence="1" id="KW-0472">Membrane</keyword>
<dbReference type="InterPro" id="IPR052729">
    <property type="entry name" value="Acyl/Acetyltrans_Enzymes"/>
</dbReference>
<organism evidence="3 4">
    <name type="scientific">Martelella mangrovi</name>
    <dbReference type="NCBI Taxonomy" id="1397477"/>
    <lineage>
        <taxon>Bacteria</taxon>
        <taxon>Pseudomonadati</taxon>
        <taxon>Pseudomonadota</taxon>
        <taxon>Alphaproteobacteria</taxon>
        <taxon>Hyphomicrobiales</taxon>
        <taxon>Aurantimonadaceae</taxon>
        <taxon>Martelella</taxon>
    </lineage>
</organism>
<proteinExistence type="predicted"/>
<evidence type="ECO:0000259" key="2">
    <source>
        <dbReference type="PROSITE" id="PS51186"/>
    </source>
</evidence>
<name>A0ABV2I7H1_9HYPH</name>
<evidence type="ECO:0000313" key="3">
    <source>
        <dbReference type="EMBL" id="MET3598855.1"/>
    </source>
</evidence>
<feature type="transmembrane region" description="Helical" evidence="1">
    <location>
        <begin position="88"/>
        <end position="109"/>
    </location>
</feature>
<dbReference type="Pfam" id="PF18014">
    <property type="entry name" value="Acetyltransf_18"/>
    <property type="match status" value="1"/>
</dbReference>
<dbReference type="PANTHER" id="PTHR47237">
    <property type="entry name" value="SLL0310 PROTEIN"/>
    <property type="match status" value="1"/>
</dbReference>
<dbReference type="Pfam" id="PF00583">
    <property type="entry name" value="Acetyltransf_1"/>
    <property type="match status" value="1"/>
</dbReference>
<dbReference type="InterPro" id="IPR016181">
    <property type="entry name" value="Acyl_CoA_acyltransferase"/>
</dbReference>
<keyword evidence="4" id="KW-1185">Reference proteome</keyword>
<sequence length="316" mass="34737">MLPHTDQAFLGGLRDVCSFFKDNHALTRRQPEQDRTIMQPEIRVLDLSEIEILLDWAADEGWNPGISDAAPFQASDREGFFGCFVDGVMVSGISAVAYSVGFGFIGLYITRPDMRGKGYGRLVWDKAMAYLGKRTIGLDGVPEQQPNYARMGFTSDYGTARWSGVIDAALCSGHADSRSIEEADLDHLSAFDTAFFPAPRKAFLKAWIEAAESARLIERDGEIFGYGVARKCRDGYKVGPLFAKTPQAAKALLAGLVTDIKDQRIDIDVPVMQLGFITWLEAAGLTRGFETARMYRGTKPDLHMAGVFAVTSLELG</sequence>
<keyword evidence="1" id="KW-1133">Transmembrane helix</keyword>
<evidence type="ECO:0000256" key="1">
    <source>
        <dbReference type="SAM" id="Phobius"/>
    </source>
</evidence>
<keyword evidence="1" id="KW-0812">Transmembrane</keyword>
<evidence type="ECO:0000313" key="4">
    <source>
        <dbReference type="Proteomes" id="UP001549164"/>
    </source>
</evidence>
<feature type="domain" description="N-acetyltransferase" evidence="2">
    <location>
        <begin position="40"/>
        <end position="172"/>
    </location>
</feature>
<dbReference type="PROSITE" id="PS51186">
    <property type="entry name" value="GNAT"/>
    <property type="match status" value="2"/>
</dbReference>
<gene>
    <name evidence="3" type="ORF">ABID12_000782</name>
</gene>